<feature type="region of interest" description="Disordered" evidence="5">
    <location>
        <begin position="1"/>
        <end position="67"/>
    </location>
</feature>
<dbReference type="PANTHER" id="PTHR15549">
    <property type="entry name" value="PAIRED IMMUNOGLOBULIN-LIKE TYPE 2 RECEPTOR"/>
    <property type="match status" value="1"/>
</dbReference>
<keyword evidence="2 6" id="KW-0812">Transmembrane</keyword>
<sequence length="135" mass="14908">MNRSPEFHNSSQTGTQSNHTISHSVETVTVNEPSTSSISIEPLPPMSQSTNMPQSSSSVPRSSSNSSKGVVVGAVVGSVTVFLLIIASTLWLWRRRRRHRMATAIIGPSEFNQVRMVRTVQPYDKYHPRDSIDVS</sequence>
<evidence type="ECO:0000256" key="5">
    <source>
        <dbReference type="SAM" id="MobiDB-lite"/>
    </source>
</evidence>
<evidence type="ECO:0008006" key="9">
    <source>
        <dbReference type="Google" id="ProtNLM"/>
    </source>
</evidence>
<feature type="transmembrane region" description="Helical" evidence="6">
    <location>
        <begin position="70"/>
        <end position="93"/>
    </location>
</feature>
<dbReference type="InterPro" id="IPR051694">
    <property type="entry name" value="Immunoregulatory_rcpt-like"/>
</dbReference>
<dbReference type="AlphaFoldDB" id="A0A0D0CV35"/>
<keyword evidence="4 6" id="KW-0472">Membrane</keyword>
<gene>
    <name evidence="7" type="ORF">GYMLUDRAFT_44269</name>
</gene>
<keyword evidence="3 6" id="KW-1133">Transmembrane helix</keyword>
<organism evidence="7 8">
    <name type="scientific">Collybiopsis luxurians FD-317 M1</name>
    <dbReference type="NCBI Taxonomy" id="944289"/>
    <lineage>
        <taxon>Eukaryota</taxon>
        <taxon>Fungi</taxon>
        <taxon>Dikarya</taxon>
        <taxon>Basidiomycota</taxon>
        <taxon>Agaricomycotina</taxon>
        <taxon>Agaricomycetes</taxon>
        <taxon>Agaricomycetidae</taxon>
        <taxon>Agaricales</taxon>
        <taxon>Marasmiineae</taxon>
        <taxon>Omphalotaceae</taxon>
        <taxon>Collybiopsis</taxon>
        <taxon>Collybiopsis luxurians</taxon>
    </lineage>
</organism>
<feature type="compositionally biased region" description="Low complexity" evidence="5">
    <location>
        <begin position="46"/>
        <end position="67"/>
    </location>
</feature>
<name>A0A0D0CV35_9AGAR</name>
<evidence type="ECO:0000256" key="1">
    <source>
        <dbReference type="ARBA" id="ARBA00004167"/>
    </source>
</evidence>
<reference evidence="7 8" key="1">
    <citation type="submission" date="2014-04" db="EMBL/GenBank/DDBJ databases">
        <title>Evolutionary Origins and Diversification of the Mycorrhizal Mutualists.</title>
        <authorList>
            <consortium name="DOE Joint Genome Institute"/>
            <consortium name="Mycorrhizal Genomics Consortium"/>
            <person name="Kohler A."/>
            <person name="Kuo A."/>
            <person name="Nagy L.G."/>
            <person name="Floudas D."/>
            <person name="Copeland A."/>
            <person name="Barry K.W."/>
            <person name="Cichocki N."/>
            <person name="Veneault-Fourrey C."/>
            <person name="LaButti K."/>
            <person name="Lindquist E.A."/>
            <person name="Lipzen A."/>
            <person name="Lundell T."/>
            <person name="Morin E."/>
            <person name="Murat C."/>
            <person name="Riley R."/>
            <person name="Ohm R."/>
            <person name="Sun H."/>
            <person name="Tunlid A."/>
            <person name="Henrissat B."/>
            <person name="Grigoriev I.V."/>
            <person name="Hibbett D.S."/>
            <person name="Martin F."/>
        </authorList>
    </citation>
    <scope>NUCLEOTIDE SEQUENCE [LARGE SCALE GENOMIC DNA]</scope>
    <source>
        <strain evidence="7 8">FD-317 M1</strain>
    </source>
</reference>
<dbReference type="HOGENOM" id="CLU_1885993_0_0_1"/>
<evidence type="ECO:0000256" key="2">
    <source>
        <dbReference type="ARBA" id="ARBA00022692"/>
    </source>
</evidence>
<keyword evidence="8" id="KW-1185">Reference proteome</keyword>
<evidence type="ECO:0000256" key="6">
    <source>
        <dbReference type="SAM" id="Phobius"/>
    </source>
</evidence>
<accession>A0A0D0CV35</accession>
<protein>
    <recommendedName>
        <fullName evidence="9">Mid2 domain-containing protein</fullName>
    </recommendedName>
</protein>
<proteinExistence type="predicted"/>
<feature type="compositionally biased region" description="Polar residues" evidence="5">
    <location>
        <begin position="1"/>
        <end position="39"/>
    </location>
</feature>
<dbReference type="GO" id="GO:0016020">
    <property type="term" value="C:membrane"/>
    <property type="evidence" value="ECO:0007669"/>
    <property type="project" value="UniProtKB-SubCell"/>
</dbReference>
<comment type="subcellular location">
    <subcellularLocation>
        <location evidence="1">Membrane</location>
        <topology evidence="1">Single-pass membrane protein</topology>
    </subcellularLocation>
</comment>
<evidence type="ECO:0000256" key="4">
    <source>
        <dbReference type="ARBA" id="ARBA00023136"/>
    </source>
</evidence>
<dbReference type="GO" id="GO:0071944">
    <property type="term" value="C:cell periphery"/>
    <property type="evidence" value="ECO:0007669"/>
    <property type="project" value="UniProtKB-ARBA"/>
</dbReference>
<dbReference type="Proteomes" id="UP000053593">
    <property type="component" value="Unassembled WGS sequence"/>
</dbReference>
<evidence type="ECO:0000313" key="7">
    <source>
        <dbReference type="EMBL" id="KIK59808.1"/>
    </source>
</evidence>
<evidence type="ECO:0000313" key="8">
    <source>
        <dbReference type="Proteomes" id="UP000053593"/>
    </source>
</evidence>
<dbReference type="EMBL" id="KN834778">
    <property type="protein sequence ID" value="KIK59808.1"/>
    <property type="molecule type" value="Genomic_DNA"/>
</dbReference>
<evidence type="ECO:0000256" key="3">
    <source>
        <dbReference type="ARBA" id="ARBA00022989"/>
    </source>
</evidence>
<dbReference type="PANTHER" id="PTHR15549:SF30">
    <property type="entry name" value="MID2 DOMAIN-CONTAINING PROTEIN"/>
    <property type="match status" value="1"/>
</dbReference>